<reference evidence="2" key="1">
    <citation type="journal article" date="2003" name="Nat. Biotechnol.">
        <title>The genome sequence of the entomopathogenic bacterium Photorhabdus luminescens.</title>
        <authorList>
            <person name="Duchaud E."/>
            <person name="Rusniok C."/>
            <person name="Frangeul L."/>
            <person name="Buchrieser C."/>
            <person name="Givaudan A."/>
            <person name="Taourit S."/>
            <person name="Bocs S."/>
            <person name="Boursaux-Eude C."/>
            <person name="Chandler M."/>
            <person name="Charles J.-F."/>
            <person name="Dassa E."/>
            <person name="Derose R."/>
            <person name="Derzelle S."/>
            <person name="Freyssinet G."/>
            <person name="Gaudriault S."/>
            <person name="Medigue C."/>
            <person name="Lanois A."/>
            <person name="Powell K."/>
            <person name="Siguier P."/>
            <person name="Vincent R."/>
            <person name="Wingate V."/>
            <person name="Zouine M."/>
            <person name="Glaser P."/>
            <person name="Boemare N."/>
            <person name="Danchin A."/>
            <person name="Kunst F."/>
        </authorList>
    </citation>
    <scope>NUCLEOTIDE SEQUENCE [LARGE SCALE GENOMIC DNA]</scope>
    <source>
        <strain evidence="2">DSM 15139 / CIP 105565 / TT01</strain>
    </source>
</reference>
<dbReference type="HOGENOM" id="CLU_2618944_0_0_6"/>
<dbReference type="KEGG" id="plu:plu1044"/>
<evidence type="ECO:0000313" key="2">
    <source>
        <dbReference type="Proteomes" id="UP000002514"/>
    </source>
</evidence>
<accession>Q7N7R4</accession>
<protein>
    <submittedName>
        <fullName evidence="1">Photorhabdus luminescens subsp. laumondii TTO1 complete genome segment 4/17</fullName>
    </submittedName>
</protein>
<sequence>MLLLQQQCPKDIVVVIADRGCSVVSQLKWFIVVTIALLQQPRAEMVLILLFRQEKMTIKKSLHRWNLSNFTRKTKLSD</sequence>
<dbReference type="AlphaFoldDB" id="Q7N7R4"/>
<keyword evidence="2" id="KW-1185">Reference proteome</keyword>
<organism evidence="1 2">
    <name type="scientific">Photorhabdus laumondii subsp. laumondii (strain DSM 15139 / CIP 105565 / TT01)</name>
    <name type="common">Photorhabdus luminescens subsp. laumondii</name>
    <dbReference type="NCBI Taxonomy" id="243265"/>
    <lineage>
        <taxon>Bacteria</taxon>
        <taxon>Pseudomonadati</taxon>
        <taxon>Pseudomonadota</taxon>
        <taxon>Gammaproteobacteria</taxon>
        <taxon>Enterobacterales</taxon>
        <taxon>Morganellaceae</taxon>
        <taxon>Photorhabdus</taxon>
    </lineage>
</organism>
<dbReference type="EMBL" id="BX571862">
    <property type="protein sequence ID" value="CAE13339.1"/>
    <property type="molecule type" value="Genomic_DNA"/>
</dbReference>
<gene>
    <name evidence="1" type="ordered locus">plu1044</name>
</gene>
<dbReference type="STRING" id="243265.plu1044"/>
<name>Q7N7R4_PHOLL</name>
<evidence type="ECO:0000313" key="1">
    <source>
        <dbReference type="EMBL" id="CAE13339.1"/>
    </source>
</evidence>
<dbReference type="Proteomes" id="UP000002514">
    <property type="component" value="Chromosome"/>
</dbReference>
<proteinExistence type="predicted"/>